<dbReference type="AlphaFoldDB" id="A0A372LAY7"/>
<dbReference type="OrthoDB" id="7054537at2"/>
<evidence type="ECO:0000313" key="3">
    <source>
        <dbReference type="Proteomes" id="UP000262939"/>
    </source>
</evidence>
<proteinExistence type="predicted"/>
<keyword evidence="3" id="KW-1185">Reference proteome</keyword>
<evidence type="ECO:0000256" key="1">
    <source>
        <dbReference type="SAM" id="SignalP"/>
    </source>
</evidence>
<dbReference type="EMBL" id="QVTD01000010">
    <property type="protein sequence ID" value="RFU62469.1"/>
    <property type="molecule type" value="Genomic_DNA"/>
</dbReference>
<feature type="signal peptide" evidence="1">
    <location>
        <begin position="1"/>
        <end position="25"/>
    </location>
</feature>
<dbReference type="RefSeq" id="WP_117323365.1">
    <property type="nucleotide sequence ID" value="NZ_QVTD01000010.1"/>
</dbReference>
<gene>
    <name evidence="2" type="ORF">D0466_14995</name>
</gene>
<sequence>MKKLIMAALVVFLSFAGGVGGSAKATVTETKATWLWNPWMIVNDESGTIAFLEEKNLNKVYLQIDRDIPVTVYRSFIEKASSKGMKIYALDGAPQWVAPDGYKSLDRLMNWLKTYQNESSSFQKFAGVHLDVEPYLYSGWSTNQASTVKTYQALIMKAKSSATAIALALEADIPFWFDEISYKNTYGKGILAEWMIANTNSVTIMAYRDSASMIIELVAKEMALAAKYNKQLVIGVETGQTSEGGMLTFFEEGQAYMNQELVKVKDSYAGTPGYSGIAVHHVGSWMTMKP</sequence>
<protein>
    <submittedName>
        <fullName evidence="2">Amidase</fullName>
    </submittedName>
</protein>
<keyword evidence="1" id="KW-0732">Signal</keyword>
<organism evidence="2 3">
    <name type="scientific">Peribacillus glennii</name>
    <dbReference type="NCBI Taxonomy" id="2303991"/>
    <lineage>
        <taxon>Bacteria</taxon>
        <taxon>Bacillati</taxon>
        <taxon>Bacillota</taxon>
        <taxon>Bacilli</taxon>
        <taxon>Bacillales</taxon>
        <taxon>Bacillaceae</taxon>
        <taxon>Peribacillus</taxon>
    </lineage>
</organism>
<name>A0A372LAY7_9BACI</name>
<feature type="chain" id="PRO_5016597367" evidence="1">
    <location>
        <begin position="26"/>
        <end position="290"/>
    </location>
</feature>
<dbReference type="Proteomes" id="UP000262939">
    <property type="component" value="Unassembled WGS sequence"/>
</dbReference>
<evidence type="ECO:0000313" key="2">
    <source>
        <dbReference type="EMBL" id="RFU62469.1"/>
    </source>
</evidence>
<comment type="caution">
    <text evidence="2">The sequence shown here is derived from an EMBL/GenBank/DDBJ whole genome shotgun (WGS) entry which is preliminary data.</text>
</comment>
<accession>A0A372LAY7</accession>
<reference evidence="2 3" key="1">
    <citation type="submission" date="2018-08" db="EMBL/GenBank/DDBJ databases">
        <title>Bacillus chawlae sp. nov., Bacillus glennii sp. nov., and Bacillus saganii sp. nov. Isolated from the Vehicle Assembly Building at Kennedy Space Center where the Viking Spacecraft were Assembled.</title>
        <authorList>
            <person name="Seuylemezian A."/>
            <person name="Vaishampayan P."/>
        </authorList>
    </citation>
    <scope>NUCLEOTIDE SEQUENCE [LARGE SCALE GENOMIC DNA]</scope>
    <source>
        <strain evidence="2 3">V44-8</strain>
    </source>
</reference>